<dbReference type="RefSeq" id="WP_249328554.1">
    <property type="nucleotide sequence ID" value="NZ_CP060635.1"/>
</dbReference>
<dbReference type="PANTHER" id="PTHR32196">
    <property type="entry name" value="ABC TRANSPORTER PERMEASE PROTEIN YPHD-RELATED-RELATED"/>
    <property type="match status" value="1"/>
</dbReference>
<evidence type="ECO:0000256" key="6">
    <source>
        <dbReference type="SAM" id="Phobius"/>
    </source>
</evidence>
<feature type="transmembrane region" description="Helical" evidence="6">
    <location>
        <begin position="295"/>
        <end position="313"/>
    </location>
</feature>
<organism evidence="7 8">
    <name type="scientific">Wansuia hejianensis</name>
    <dbReference type="NCBI Taxonomy" id="2763667"/>
    <lineage>
        <taxon>Bacteria</taxon>
        <taxon>Bacillati</taxon>
        <taxon>Bacillota</taxon>
        <taxon>Clostridia</taxon>
        <taxon>Lachnospirales</taxon>
        <taxon>Lachnospiraceae</taxon>
        <taxon>Wansuia</taxon>
    </lineage>
</organism>
<dbReference type="Proteomes" id="UP000515860">
    <property type="component" value="Chromosome"/>
</dbReference>
<gene>
    <name evidence="7" type="ORF">H9Q79_14050</name>
</gene>
<evidence type="ECO:0000256" key="5">
    <source>
        <dbReference type="ARBA" id="ARBA00023136"/>
    </source>
</evidence>
<feature type="transmembrane region" description="Helical" evidence="6">
    <location>
        <begin position="167"/>
        <end position="185"/>
    </location>
</feature>
<keyword evidence="2" id="KW-1003">Cell membrane</keyword>
<feature type="transmembrane region" description="Helical" evidence="6">
    <location>
        <begin position="54"/>
        <end position="83"/>
    </location>
</feature>
<keyword evidence="8" id="KW-1185">Reference proteome</keyword>
<proteinExistence type="predicted"/>
<dbReference type="EMBL" id="CP060635">
    <property type="protein sequence ID" value="QNM08003.1"/>
    <property type="molecule type" value="Genomic_DNA"/>
</dbReference>
<dbReference type="InterPro" id="IPR001851">
    <property type="entry name" value="ABC_transp_permease"/>
</dbReference>
<keyword evidence="5 6" id="KW-0472">Membrane</keyword>
<name>A0A7G9GB21_9FIRM</name>
<evidence type="ECO:0000256" key="1">
    <source>
        <dbReference type="ARBA" id="ARBA00004651"/>
    </source>
</evidence>
<dbReference type="GO" id="GO:0022857">
    <property type="term" value="F:transmembrane transporter activity"/>
    <property type="evidence" value="ECO:0007669"/>
    <property type="project" value="InterPro"/>
</dbReference>
<feature type="transmembrane region" description="Helical" evidence="6">
    <location>
        <begin position="95"/>
        <end position="119"/>
    </location>
</feature>
<evidence type="ECO:0000256" key="3">
    <source>
        <dbReference type="ARBA" id="ARBA00022692"/>
    </source>
</evidence>
<evidence type="ECO:0000256" key="4">
    <source>
        <dbReference type="ARBA" id="ARBA00022989"/>
    </source>
</evidence>
<accession>A0A7G9GB21</accession>
<sequence length="321" mass="33482">MKTARKKVSAGTLFERFGIVLILILICLVLSILSPSFLSIKNFVNVFRQVSMTGIIAVGMVFVIVTGGIDLSVGSITGVVAMISTSLAHPGQFPLFVPVLAGLLAGTAAGALNGIIIAYGDVPPFITTLGMMTSLRGLALLYNNGRPIIDLSEEYTAIGGGMLFGEIPYPVVIFLIVIVVGVLFLRYSKFGRHVYAVGGNEQSAKVSGINVKRVKLIVYMIAGFVSALSGIIISSRVMTGSPSAGEGYEMDAITACVIGGASLSGGEGSVVSTVIGALIVGVLNNGLDLLKVSSYWQQIVKGIIIIAAVLIDIKTKAAKRK</sequence>
<reference evidence="7 8" key="1">
    <citation type="submission" date="2020-08" db="EMBL/GenBank/DDBJ databases">
        <authorList>
            <person name="Liu C."/>
            <person name="Sun Q."/>
        </authorList>
    </citation>
    <scope>NUCLEOTIDE SEQUENCE [LARGE SCALE GENOMIC DNA]</scope>
    <source>
        <strain evidence="7 8">NSJ-29</strain>
    </source>
</reference>
<dbReference type="AlphaFoldDB" id="A0A7G9GB21"/>
<evidence type="ECO:0000313" key="7">
    <source>
        <dbReference type="EMBL" id="QNM08003.1"/>
    </source>
</evidence>
<dbReference type="CDD" id="cd06579">
    <property type="entry name" value="TM_PBP1_transp_AraH_like"/>
    <property type="match status" value="1"/>
</dbReference>
<dbReference type="GO" id="GO:0005886">
    <property type="term" value="C:plasma membrane"/>
    <property type="evidence" value="ECO:0007669"/>
    <property type="project" value="UniProtKB-SubCell"/>
</dbReference>
<comment type="subcellular location">
    <subcellularLocation>
        <location evidence="1">Cell membrane</location>
        <topology evidence="1">Multi-pass membrane protein</topology>
    </subcellularLocation>
</comment>
<protein>
    <submittedName>
        <fullName evidence="7">ABC transporter permease</fullName>
    </submittedName>
</protein>
<dbReference type="KEGG" id="whj:H9Q79_14050"/>
<keyword evidence="4 6" id="KW-1133">Transmembrane helix</keyword>
<dbReference type="Pfam" id="PF02653">
    <property type="entry name" value="BPD_transp_2"/>
    <property type="match status" value="1"/>
</dbReference>
<feature type="transmembrane region" description="Helical" evidence="6">
    <location>
        <begin position="216"/>
        <end position="233"/>
    </location>
</feature>
<evidence type="ECO:0000256" key="2">
    <source>
        <dbReference type="ARBA" id="ARBA00022475"/>
    </source>
</evidence>
<evidence type="ECO:0000313" key="8">
    <source>
        <dbReference type="Proteomes" id="UP000515860"/>
    </source>
</evidence>
<keyword evidence="3 6" id="KW-0812">Transmembrane</keyword>
<feature type="transmembrane region" description="Helical" evidence="6">
    <location>
        <begin position="12"/>
        <end position="34"/>
    </location>
</feature>